<reference evidence="1 2" key="1">
    <citation type="submission" date="2019-07" db="EMBL/GenBank/DDBJ databases">
        <title>Whole genome shotgun sequence of Methylobacterium haplocladii NBRC 107714.</title>
        <authorList>
            <person name="Hosoyama A."/>
            <person name="Uohara A."/>
            <person name="Ohji S."/>
            <person name="Ichikawa N."/>
        </authorList>
    </citation>
    <scope>NUCLEOTIDE SEQUENCE [LARGE SCALE GENOMIC DNA]</scope>
    <source>
        <strain evidence="1 2">NBRC 107714</strain>
    </source>
</reference>
<comment type="caution">
    <text evidence="1">The sequence shown here is derived from an EMBL/GenBank/DDBJ whole genome shotgun (WGS) entry which is preliminary data.</text>
</comment>
<keyword evidence="2" id="KW-1185">Reference proteome</keyword>
<evidence type="ECO:0000313" key="2">
    <source>
        <dbReference type="Proteomes" id="UP000321258"/>
    </source>
</evidence>
<accession>A0A512IJF0</accession>
<gene>
    <name evidence="1" type="ORF">MHA02_02240</name>
</gene>
<name>A0A512IJF0_9HYPH</name>
<sequence length="102" mass="11174">MSSDIKVDDGWKGNYRPVINQGGQTTETYTINFGTKEFVRNNDIAIPISGEKDIISGSVKTEIGNGYYSVEFNRINGQIAMSDILDAGGARFWIAKVGICSF</sequence>
<protein>
    <submittedName>
        <fullName evidence="1">Uncharacterized protein</fullName>
    </submittedName>
</protein>
<organism evidence="1 2">
    <name type="scientific">Methylobacterium haplocladii</name>
    <dbReference type="NCBI Taxonomy" id="1176176"/>
    <lineage>
        <taxon>Bacteria</taxon>
        <taxon>Pseudomonadati</taxon>
        <taxon>Pseudomonadota</taxon>
        <taxon>Alphaproteobacteria</taxon>
        <taxon>Hyphomicrobiales</taxon>
        <taxon>Methylobacteriaceae</taxon>
        <taxon>Methylobacterium</taxon>
    </lineage>
</organism>
<proteinExistence type="predicted"/>
<dbReference type="EMBL" id="BJZT01000002">
    <property type="protein sequence ID" value="GEO97836.1"/>
    <property type="molecule type" value="Genomic_DNA"/>
</dbReference>
<dbReference type="Proteomes" id="UP000321258">
    <property type="component" value="Unassembled WGS sequence"/>
</dbReference>
<evidence type="ECO:0000313" key="1">
    <source>
        <dbReference type="EMBL" id="GEO97836.1"/>
    </source>
</evidence>
<dbReference type="AlphaFoldDB" id="A0A512IJF0"/>